<dbReference type="GeneID" id="57691899"/>
<dbReference type="RefSeq" id="WP_165805180.1">
    <property type="nucleotide sequence ID" value="NZ_CP045927.1"/>
</dbReference>
<evidence type="ECO:0000313" key="2">
    <source>
        <dbReference type="Proteomes" id="UP000646308"/>
    </source>
</evidence>
<comment type="caution">
    <text evidence="1">The sequence shown here is derived from an EMBL/GenBank/DDBJ whole genome shotgun (WGS) entry which is preliminary data.</text>
</comment>
<gene>
    <name evidence="1" type="ORF">GLV84_12680</name>
</gene>
<accession>A0AAW9Z1T1</accession>
<proteinExistence type="predicted"/>
<dbReference type="Proteomes" id="UP000646308">
    <property type="component" value="Unassembled WGS sequence"/>
</dbReference>
<dbReference type="AlphaFoldDB" id="A0AAW9Z1T1"/>
<sequence>MIAHDIEIVKNNKKYRISNNPFTNDVLRVVSYNVEGAGYERKFDNVERINGRFHNSTIEEKKVVKLTLRYDVDRIAFASHLKAAIQDLFSGHFYLRELATPDNDIKFESIFSDEKQEFELEYVDGRQIYVGLVNEVSFDTGRTGGEFTLDFETVDLPYFESIGYSTDLEGDSNMEKWAIPDRLPFNRNDYRRQYTFENVAYEDVYYNGSVPINQFNQDSIVEITLGKNVSKSDDKGFTFYMSESNMIQIKGLELKAGDVIKLDGLHTYRNNLRIDNYNRTLEQPVLVPGWNHFKMNQTVQKIVFKHKIYTR</sequence>
<dbReference type="EMBL" id="WMFL01000089">
    <property type="protein sequence ID" value="NJI03688.1"/>
    <property type="molecule type" value="Genomic_DNA"/>
</dbReference>
<organism evidence="1 2">
    <name type="scientific">Staphylococcus agnetis</name>
    <dbReference type="NCBI Taxonomy" id="985762"/>
    <lineage>
        <taxon>Bacteria</taxon>
        <taxon>Bacillati</taxon>
        <taxon>Bacillota</taxon>
        <taxon>Bacilli</taxon>
        <taxon>Bacillales</taxon>
        <taxon>Staphylococcaceae</taxon>
        <taxon>Staphylococcus</taxon>
    </lineage>
</organism>
<name>A0AAW9Z1T1_9STAP</name>
<evidence type="ECO:0000313" key="1">
    <source>
        <dbReference type="EMBL" id="NJI03688.1"/>
    </source>
</evidence>
<reference evidence="1" key="1">
    <citation type="submission" date="2019-11" db="EMBL/GenBank/DDBJ databases">
        <title>Whole genome comparisons of Staphylococcus agnetis isolates from cattle and chickens.</title>
        <authorList>
            <person name="Rhoads D."/>
            <person name="Shwani A."/>
            <person name="Adkins P."/>
            <person name="Calcutt M."/>
            <person name="Middleton J."/>
        </authorList>
    </citation>
    <scope>NUCLEOTIDE SEQUENCE</scope>
    <source>
        <strain evidence="1">1387</strain>
    </source>
</reference>
<protein>
    <submittedName>
        <fullName evidence="1">Phage tail protein</fullName>
    </submittedName>
</protein>